<gene>
    <name evidence="1" type="ORF">LOK49_LG04G02454</name>
</gene>
<comment type="caution">
    <text evidence="1">The sequence shown here is derived from an EMBL/GenBank/DDBJ whole genome shotgun (WGS) entry which is preliminary data.</text>
</comment>
<evidence type="ECO:0000313" key="1">
    <source>
        <dbReference type="EMBL" id="KAI8018070.1"/>
    </source>
</evidence>
<accession>A0ACC0HXH7</accession>
<protein>
    <submittedName>
        <fullName evidence="1">Uncharacterized protein</fullName>
    </submittedName>
</protein>
<proteinExistence type="predicted"/>
<organism evidence="1 2">
    <name type="scientific">Camellia lanceoleosa</name>
    <dbReference type="NCBI Taxonomy" id="1840588"/>
    <lineage>
        <taxon>Eukaryota</taxon>
        <taxon>Viridiplantae</taxon>
        <taxon>Streptophyta</taxon>
        <taxon>Embryophyta</taxon>
        <taxon>Tracheophyta</taxon>
        <taxon>Spermatophyta</taxon>
        <taxon>Magnoliopsida</taxon>
        <taxon>eudicotyledons</taxon>
        <taxon>Gunneridae</taxon>
        <taxon>Pentapetalae</taxon>
        <taxon>asterids</taxon>
        <taxon>Ericales</taxon>
        <taxon>Theaceae</taxon>
        <taxon>Camellia</taxon>
    </lineage>
</organism>
<sequence>MYRTAEVAKKPLIARNKFMVEPFQSCGRLSEQSYKGFTLREVVRKRRSVVDMDGVTVMERGTFYQIMLHCLSSGSRAREKQRKQMTLPFQALSWDSEVHAALFVHRVEGLPMGLYFLVRNEDHFDDLKRATRDEISRCSEKVYDSLSINDARKILMFSSDQELFEYIKEFKGSTKHLIESHSWFAHFLHIVVLSAKSSSE</sequence>
<dbReference type="Proteomes" id="UP001060215">
    <property type="component" value="Chromosome 2"/>
</dbReference>
<name>A0ACC0HXH7_9ERIC</name>
<dbReference type="EMBL" id="CM045759">
    <property type="protein sequence ID" value="KAI8018070.1"/>
    <property type="molecule type" value="Genomic_DNA"/>
</dbReference>
<reference evidence="1 2" key="1">
    <citation type="journal article" date="2022" name="Plant J.">
        <title>Chromosome-level genome of Camellia lanceoleosa provides a valuable resource for understanding genome evolution and self-incompatibility.</title>
        <authorList>
            <person name="Gong W."/>
            <person name="Xiao S."/>
            <person name="Wang L."/>
            <person name="Liao Z."/>
            <person name="Chang Y."/>
            <person name="Mo W."/>
            <person name="Hu G."/>
            <person name="Li W."/>
            <person name="Zhao G."/>
            <person name="Zhu H."/>
            <person name="Hu X."/>
            <person name="Ji K."/>
            <person name="Xiang X."/>
            <person name="Song Q."/>
            <person name="Yuan D."/>
            <person name="Jin S."/>
            <person name="Zhang L."/>
        </authorList>
    </citation>
    <scope>NUCLEOTIDE SEQUENCE [LARGE SCALE GENOMIC DNA]</scope>
    <source>
        <strain evidence="1">SQ_2022a</strain>
    </source>
</reference>
<evidence type="ECO:0000313" key="2">
    <source>
        <dbReference type="Proteomes" id="UP001060215"/>
    </source>
</evidence>
<keyword evidence="2" id="KW-1185">Reference proteome</keyword>